<reference evidence="4 5" key="1">
    <citation type="submission" date="2021-07" db="EMBL/GenBank/DDBJ databases">
        <title>A novel Jannaschia species isolated from marine dinoflagellate Ceratoperidinium margalefii.</title>
        <authorList>
            <person name="Jiang Y."/>
            <person name="Li Z."/>
        </authorList>
    </citation>
    <scope>NUCLEOTIDE SEQUENCE [LARGE SCALE GENOMIC DNA]</scope>
    <source>
        <strain evidence="4 5">J12C1-MA-4</strain>
    </source>
</reference>
<dbReference type="Proteomes" id="UP000825009">
    <property type="component" value="Chromosome"/>
</dbReference>
<evidence type="ECO:0000313" key="5">
    <source>
        <dbReference type="Proteomes" id="UP000825009"/>
    </source>
</evidence>
<dbReference type="InterPro" id="IPR050493">
    <property type="entry name" value="FAD-dep_Monooxygenase_BioMet"/>
</dbReference>
<evidence type="ECO:0000313" key="4">
    <source>
        <dbReference type="EMBL" id="QXT38100.1"/>
    </source>
</evidence>
<dbReference type="EMBL" id="CP079194">
    <property type="protein sequence ID" value="QXT38100.1"/>
    <property type="molecule type" value="Genomic_DNA"/>
</dbReference>
<dbReference type="Pfam" id="PF01494">
    <property type="entry name" value="FAD_binding_3"/>
    <property type="match status" value="1"/>
</dbReference>
<dbReference type="PANTHER" id="PTHR13789">
    <property type="entry name" value="MONOOXYGENASE"/>
    <property type="match status" value="1"/>
</dbReference>
<dbReference type="GO" id="GO:0004497">
    <property type="term" value="F:monooxygenase activity"/>
    <property type="evidence" value="ECO:0007669"/>
    <property type="project" value="UniProtKB-KW"/>
</dbReference>
<keyword evidence="1" id="KW-0560">Oxidoreductase</keyword>
<keyword evidence="2 4" id="KW-0503">Monooxygenase</keyword>
<dbReference type="RefSeq" id="WP_219000297.1">
    <property type="nucleotide sequence ID" value="NZ_CP079194.1"/>
</dbReference>
<organism evidence="4 5">
    <name type="scientific">Gymnodinialimonas ceratoperidinii</name>
    <dbReference type="NCBI Taxonomy" id="2856823"/>
    <lineage>
        <taxon>Bacteria</taxon>
        <taxon>Pseudomonadati</taxon>
        <taxon>Pseudomonadota</taxon>
        <taxon>Alphaproteobacteria</taxon>
        <taxon>Rhodobacterales</taxon>
        <taxon>Paracoccaceae</taxon>
        <taxon>Gymnodinialimonas</taxon>
    </lineage>
</organism>
<name>A0A8F6TSX7_9RHOB</name>
<accession>A0A8F6TSX7</accession>
<evidence type="ECO:0000259" key="3">
    <source>
        <dbReference type="Pfam" id="PF01494"/>
    </source>
</evidence>
<dbReference type="GO" id="GO:0071949">
    <property type="term" value="F:FAD binding"/>
    <property type="evidence" value="ECO:0007669"/>
    <property type="project" value="InterPro"/>
</dbReference>
<feature type="domain" description="FAD-binding" evidence="3">
    <location>
        <begin position="6"/>
        <end position="338"/>
    </location>
</feature>
<evidence type="ECO:0000256" key="2">
    <source>
        <dbReference type="ARBA" id="ARBA00023033"/>
    </source>
</evidence>
<keyword evidence="5" id="KW-1185">Reference proteome</keyword>
<dbReference type="AlphaFoldDB" id="A0A8F6TSX7"/>
<evidence type="ECO:0000256" key="1">
    <source>
        <dbReference type="ARBA" id="ARBA00023002"/>
    </source>
</evidence>
<dbReference type="PROSITE" id="PS51257">
    <property type="entry name" value="PROKAR_LIPOPROTEIN"/>
    <property type="match status" value="1"/>
</dbReference>
<sequence>MLIGKQITVIGGGIGGLAAALACARRGASVTVLERSDTIAEVGAGLQVSPNGWVVLKALGVADAVARAATRGEAVCLRDFRRGAEVFRMSLREPFHFVHRADLIGALHQAAVEAGVKIRLGVHVRGVEAEEHAVRLMLADGATETHGLTIAADGLHSAGRAHLNPRSKAFFTGQVAWRALVPTEAAERLAPEAQVFMGPGRHLVRYPLRGGTLTNIVAVEERDAWAVEDWMLTDDPRNLRAAFTDFCPEIRALLARVEEPNLWGLYRHPVAAQWFNGPLVLLGDAAHPTLPFLAQGANMALEDAWVLADCLGVEADVGRALHRYQALRKPRTARIVEAANDNATNYHLRPGPFRFAAHTALRAAARFAPHAVTNRFNWLYNHDVTRSA</sequence>
<dbReference type="PANTHER" id="PTHR13789:SF309">
    <property type="entry name" value="PUTATIVE (AFU_ORTHOLOGUE AFUA_6G14510)-RELATED"/>
    <property type="match status" value="1"/>
</dbReference>
<gene>
    <name evidence="4" type="ORF">KYE46_09015</name>
</gene>
<dbReference type="KEGG" id="gce:KYE46_09015"/>
<dbReference type="InterPro" id="IPR002938">
    <property type="entry name" value="FAD-bd"/>
</dbReference>
<protein>
    <submittedName>
        <fullName evidence="4">FAD-dependent monooxygenase</fullName>
    </submittedName>
</protein>
<proteinExistence type="predicted"/>